<organism evidence="2 3">
    <name type="scientific">Anaeromyxobacter dehalogenans (strain 2CP-C)</name>
    <dbReference type="NCBI Taxonomy" id="290397"/>
    <lineage>
        <taxon>Bacteria</taxon>
        <taxon>Pseudomonadati</taxon>
        <taxon>Myxococcota</taxon>
        <taxon>Myxococcia</taxon>
        <taxon>Myxococcales</taxon>
        <taxon>Cystobacterineae</taxon>
        <taxon>Anaeromyxobacteraceae</taxon>
        <taxon>Anaeromyxobacter</taxon>
    </lineage>
</organism>
<dbReference type="PANTHER" id="PTHR45033:SF2">
    <property type="entry name" value="ZINC-TYPE ALCOHOL DEHYDROGENASE-LIKE PROTEIN C1773.06C"/>
    <property type="match status" value="1"/>
</dbReference>
<evidence type="ECO:0000313" key="3">
    <source>
        <dbReference type="Proteomes" id="UP000001935"/>
    </source>
</evidence>
<dbReference type="InterPro" id="IPR011032">
    <property type="entry name" value="GroES-like_sf"/>
</dbReference>
<name>Q2IFD2_ANADE</name>
<dbReference type="InterPro" id="IPR052711">
    <property type="entry name" value="Zinc_ADH-like"/>
</dbReference>
<evidence type="ECO:0000313" key="2">
    <source>
        <dbReference type="EMBL" id="ABC83293.1"/>
    </source>
</evidence>
<dbReference type="STRING" id="290397.Adeh_3527"/>
<evidence type="ECO:0000259" key="1">
    <source>
        <dbReference type="SMART" id="SM00829"/>
    </source>
</evidence>
<dbReference type="CDD" id="cd08276">
    <property type="entry name" value="MDR7"/>
    <property type="match status" value="1"/>
</dbReference>
<dbReference type="OrthoDB" id="9787435at2"/>
<feature type="domain" description="Enoyl reductase (ER)" evidence="1">
    <location>
        <begin position="10"/>
        <end position="334"/>
    </location>
</feature>
<dbReference type="InterPro" id="IPR036291">
    <property type="entry name" value="NAD(P)-bd_dom_sf"/>
</dbReference>
<dbReference type="Gene3D" id="3.40.50.720">
    <property type="entry name" value="NAD(P)-binding Rossmann-like Domain"/>
    <property type="match status" value="1"/>
</dbReference>
<accession>Q2IFD2</accession>
<dbReference type="GO" id="GO:0016491">
    <property type="term" value="F:oxidoreductase activity"/>
    <property type="evidence" value="ECO:0007669"/>
    <property type="project" value="InterPro"/>
</dbReference>
<dbReference type="InterPro" id="IPR020843">
    <property type="entry name" value="ER"/>
</dbReference>
<dbReference type="Proteomes" id="UP000001935">
    <property type="component" value="Chromosome"/>
</dbReference>
<dbReference type="Pfam" id="PF08240">
    <property type="entry name" value="ADH_N"/>
    <property type="match status" value="1"/>
</dbReference>
<dbReference type="HOGENOM" id="CLU_026673_3_4_7"/>
<dbReference type="InterPro" id="IPR013154">
    <property type="entry name" value="ADH-like_N"/>
</dbReference>
<gene>
    <name evidence="2" type="ordered locus">Adeh_3527</name>
</gene>
<dbReference type="SUPFAM" id="SSF51735">
    <property type="entry name" value="NAD(P)-binding Rossmann-fold domains"/>
    <property type="match status" value="1"/>
</dbReference>
<dbReference type="PANTHER" id="PTHR45033">
    <property type="match status" value="1"/>
</dbReference>
<protein>
    <submittedName>
        <fullName evidence="2">Zinc-binding alcohol dehydrogenase</fullName>
    </submittedName>
</protein>
<dbReference type="EMBL" id="CP000251">
    <property type="protein sequence ID" value="ABC83293.1"/>
    <property type="molecule type" value="Genomic_DNA"/>
</dbReference>
<reference evidence="2" key="1">
    <citation type="submission" date="2006-01" db="EMBL/GenBank/DDBJ databases">
        <title>Complete sequence of Anaeromyxobacter dehalogenans 2CP-C.</title>
        <authorList>
            <consortium name="US DOE Joint Genome Institute"/>
            <person name="Copeland A."/>
            <person name="Lucas S."/>
            <person name="Lapidus A."/>
            <person name="Barry K."/>
            <person name="Detter J.C."/>
            <person name="Glavina T."/>
            <person name="Hammon N."/>
            <person name="Israni S."/>
            <person name="Pitluck S."/>
            <person name="Brettin T."/>
            <person name="Bruce D."/>
            <person name="Han C."/>
            <person name="Tapia R."/>
            <person name="Gilna P."/>
            <person name="Kiss H."/>
            <person name="Schmutz J."/>
            <person name="Larimer F."/>
            <person name="Land M."/>
            <person name="Kyrpides N."/>
            <person name="Anderson I."/>
            <person name="Sanford R.A."/>
            <person name="Ritalahti K.M."/>
            <person name="Thomas H.S."/>
            <person name="Kirby J.R."/>
            <person name="Zhulin I.B."/>
            <person name="Loeffler F.E."/>
            <person name="Richardson P."/>
        </authorList>
    </citation>
    <scope>NUCLEOTIDE SEQUENCE</scope>
    <source>
        <strain evidence="2">2CP-C</strain>
    </source>
</reference>
<dbReference type="RefSeq" id="WP_011422575.1">
    <property type="nucleotide sequence ID" value="NC_007760.1"/>
</dbReference>
<dbReference type="Gene3D" id="3.90.180.10">
    <property type="entry name" value="Medium-chain alcohol dehydrogenases, catalytic domain"/>
    <property type="match status" value="1"/>
</dbReference>
<dbReference type="eggNOG" id="COG0604">
    <property type="taxonomic scope" value="Bacteria"/>
</dbReference>
<dbReference type="Pfam" id="PF00107">
    <property type="entry name" value="ADH_zinc_N"/>
    <property type="match status" value="1"/>
</dbReference>
<sequence>MRSWHLDMGAGLSGLRLEEHAEPRPGPGEVVVRVRAASINARELSILFQGRYPLPVKPGVVAASDGAGEVVEIGPGVTGAAVGERVIASIFPRWRDGPFRRETAAQLGGSLDGMLTEYAVLPAEALVRIPPHLSFEEAAALPCAGATAWNALTGGRPLSAGETVLTLGSGGVSLLALQLARSAGARTLVTTSGAARAARLSALGADEVIDREATPDWAAEVRRRTGDAGADHIVEVGGPGTLERSARAVALGGEIAWVGALARAASPPDLTPLWMAAATLRCIAAGSTAQLAAMTRAVAAHRIRPVIAQVFPFAEALAAFACYAAGAALGKILVRV</sequence>
<dbReference type="SUPFAM" id="SSF50129">
    <property type="entry name" value="GroES-like"/>
    <property type="match status" value="1"/>
</dbReference>
<dbReference type="SMART" id="SM00829">
    <property type="entry name" value="PKS_ER"/>
    <property type="match status" value="1"/>
</dbReference>
<dbReference type="AlphaFoldDB" id="Q2IFD2"/>
<dbReference type="KEGG" id="ade:Adeh_3527"/>
<proteinExistence type="predicted"/>
<dbReference type="InterPro" id="IPR013149">
    <property type="entry name" value="ADH-like_C"/>
</dbReference>